<dbReference type="NCBIfam" id="NF003501">
    <property type="entry name" value="PRK05170.1-5"/>
    <property type="match status" value="1"/>
</dbReference>
<accession>A0A1H6QPC1</accession>
<evidence type="ECO:0000313" key="2">
    <source>
        <dbReference type="EMBL" id="SEI41105.1"/>
    </source>
</evidence>
<dbReference type="InterPro" id="IPR005358">
    <property type="entry name" value="Puta_zinc/iron-chelating_dom"/>
</dbReference>
<dbReference type="PANTHER" id="PTHR37421:SF1">
    <property type="entry name" value="UPF0260 PROTEIN YCGN"/>
    <property type="match status" value="1"/>
</dbReference>
<protein>
    <recommendedName>
        <fullName evidence="1">UPF0260 protein SAMN05421831_101357</fullName>
    </recommendedName>
</protein>
<dbReference type="PIRSF" id="PIRSF006173">
    <property type="entry name" value="UCP006173"/>
    <property type="match status" value="1"/>
</dbReference>
<dbReference type="InterPro" id="IPR008228">
    <property type="entry name" value="UCP006173"/>
</dbReference>
<gene>
    <name evidence="2" type="ORF">SAMN05421831_101357</name>
</gene>
<dbReference type="HAMAP" id="MF_00676">
    <property type="entry name" value="UPF0260"/>
    <property type="match status" value="1"/>
</dbReference>
<organism evidence="2 3">
    <name type="scientific">Allopseudospirillum japonicum</name>
    <dbReference type="NCBI Taxonomy" id="64971"/>
    <lineage>
        <taxon>Bacteria</taxon>
        <taxon>Pseudomonadati</taxon>
        <taxon>Pseudomonadota</taxon>
        <taxon>Gammaproteobacteria</taxon>
        <taxon>Oceanospirillales</taxon>
        <taxon>Oceanospirillaceae</taxon>
        <taxon>Allopseudospirillum</taxon>
    </lineage>
</organism>
<name>A0A1H6QPC1_9GAMM</name>
<dbReference type="STRING" id="64971.SAMN05421831_101357"/>
<dbReference type="AlphaFoldDB" id="A0A1H6QPC1"/>
<dbReference type="EMBL" id="FNYH01000001">
    <property type="protein sequence ID" value="SEI41105.1"/>
    <property type="molecule type" value="Genomic_DNA"/>
</dbReference>
<dbReference type="Proteomes" id="UP000242999">
    <property type="component" value="Unassembled WGS sequence"/>
</dbReference>
<proteinExistence type="inferred from homology"/>
<reference evidence="3" key="1">
    <citation type="submission" date="2016-10" db="EMBL/GenBank/DDBJ databases">
        <authorList>
            <person name="Varghese N."/>
            <person name="Submissions S."/>
        </authorList>
    </citation>
    <scope>NUCLEOTIDE SEQUENCE [LARGE SCALE GENOMIC DNA]</scope>
    <source>
        <strain evidence="3">DSM 7165</strain>
    </source>
</reference>
<sequence length="159" mass="18275">MPAGMPLTTQAVAAEFWRSKSLAEMNTAEWEALCDGCGRCCLHKLEDETTQEIFYTDVACRYLNLHTCRCRVYPKRLQKEASCMQLTLAHQEAFAWLPPSCAYRLLYEGQDLPWWHPLKTGQRESVHEAGISVRHAVVSETDVAEDELEEHIIYWVDTP</sequence>
<dbReference type="Pfam" id="PF03692">
    <property type="entry name" value="CxxCxxCC"/>
    <property type="match status" value="1"/>
</dbReference>
<dbReference type="NCBIfam" id="NF003507">
    <property type="entry name" value="PRK05170.2-5"/>
    <property type="match status" value="1"/>
</dbReference>
<dbReference type="RefSeq" id="WP_245710369.1">
    <property type="nucleotide sequence ID" value="NZ_FNYH01000001.1"/>
</dbReference>
<dbReference type="PANTHER" id="PTHR37421">
    <property type="entry name" value="UPF0260 PROTEIN YCGN"/>
    <property type="match status" value="1"/>
</dbReference>
<evidence type="ECO:0000313" key="3">
    <source>
        <dbReference type="Proteomes" id="UP000242999"/>
    </source>
</evidence>
<comment type="similarity">
    <text evidence="1">Belongs to the UPF0260 family.</text>
</comment>
<evidence type="ECO:0000256" key="1">
    <source>
        <dbReference type="HAMAP-Rule" id="MF_00676"/>
    </source>
</evidence>
<keyword evidence="3" id="KW-1185">Reference proteome</keyword>